<keyword evidence="3" id="KW-1185">Reference proteome</keyword>
<feature type="region of interest" description="Disordered" evidence="1">
    <location>
        <begin position="255"/>
        <end position="274"/>
    </location>
</feature>
<gene>
    <name evidence="2" type="ORF">GCM10009762_28160</name>
</gene>
<dbReference type="EMBL" id="BAAANV010000069">
    <property type="protein sequence ID" value="GAA1553799.1"/>
    <property type="molecule type" value="Genomic_DNA"/>
</dbReference>
<protein>
    <submittedName>
        <fullName evidence="2">Uncharacterized protein</fullName>
    </submittedName>
</protein>
<dbReference type="Proteomes" id="UP001501288">
    <property type="component" value="Unassembled WGS sequence"/>
</dbReference>
<comment type="caution">
    <text evidence="2">The sequence shown here is derived from an EMBL/GenBank/DDBJ whole genome shotgun (WGS) entry which is preliminary data.</text>
</comment>
<evidence type="ECO:0000313" key="2">
    <source>
        <dbReference type="EMBL" id="GAA1553799.1"/>
    </source>
</evidence>
<evidence type="ECO:0000256" key="1">
    <source>
        <dbReference type="SAM" id="MobiDB-lite"/>
    </source>
</evidence>
<organism evidence="2 3">
    <name type="scientific">Dermacoccus barathri</name>
    <dbReference type="NCBI Taxonomy" id="322601"/>
    <lineage>
        <taxon>Bacteria</taxon>
        <taxon>Bacillati</taxon>
        <taxon>Actinomycetota</taxon>
        <taxon>Actinomycetes</taxon>
        <taxon>Micrococcales</taxon>
        <taxon>Dermacoccaceae</taxon>
        <taxon>Dermacoccus</taxon>
    </lineage>
</organism>
<reference evidence="2 3" key="1">
    <citation type="journal article" date="2019" name="Int. J. Syst. Evol. Microbiol.">
        <title>The Global Catalogue of Microorganisms (GCM) 10K type strain sequencing project: providing services to taxonomists for standard genome sequencing and annotation.</title>
        <authorList>
            <consortium name="The Broad Institute Genomics Platform"/>
            <consortium name="The Broad Institute Genome Sequencing Center for Infectious Disease"/>
            <person name="Wu L."/>
            <person name="Ma J."/>
        </authorList>
    </citation>
    <scope>NUCLEOTIDE SEQUENCE [LARGE SCALE GENOMIC DNA]</scope>
    <source>
        <strain evidence="2 3">JCM 14588</strain>
    </source>
</reference>
<accession>A0ABN2CAP1</accession>
<proteinExistence type="predicted"/>
<sequence length="274" mass="28971">MRDDDLLGVAATAQLDDGVHALLEGQEDVDAEAVHAEQAAGVGELAQVVEVGRVAAVTDDDLAQIDAFFAEDALGDETGFAARVGVHGDRSLRLSARGAHSAHDSLDTGGQPLLLDGALEERCTHTRVTDALAQILEEELGHRLRAAEQSVGSGVVELEGDVVVRVDARGHDDVEVGAFGHLLDARDVSTQPQYGGVHDGVDAESLEFLELADGLGNLGLFVPFAVIDAVLLAEHEDVLVDERGAEVTRIHDPLDGLDISHRSSPPRWSIQSRA</sequence>
<evidence type="ECO:0000313" key="3">
    <source>
        <dbReference type="Proteomes" id="UP001501288"/>
    </source>
</evidence>
<name>A0ABN2CAP1_9MICO</name>